<keyword evidence="1" id="KW-0175">Coiled coil</keyword>
<feature type="region of interest" description="Disordered" evidence="2">
    <location>
        <begin position="1"/>
        <end position="29"/>
    </location>
</feature>
<dbReference type="Proteomes" id="UP000444721">
    <property type="component" value="Unassembled WGS sequence"/>
</dbReference>
<dbReference type="RefSeq" id="XP_044562984.1">
    <property type="nucleotide sequence ID" value="XM_044706018.1"/>
</dbReference>
<gene>
    <name evidence="3" type="ORF">FDP41_002786</name>
</gene>
<feature type="coiled-coil region" evidence="1">
    <location>
        <begin position="56"/>
        <end position="97"/>
    </location>
</feature>
<reference evidence="3 4" key="1">
    <citation type="journal article" date="2019" name="Sci. Rep.">
        <title>Nanopore sequencing improves the draft genome of the human pathogenic amoeba Naegleria fowleri.</title>
        <authorList>
            <person name="Liechti N."/>
            <person name="Schurch N."/>
            <person name="Bruggmann R."/>
            <person name="Wittwer M."/>
        </authorList>
    </citation>
    <scope>NUCLEOTIDE SEQUENCE [LARGE SCALE GENOMIC DNA]</scope>
    <source>
        <strain evidence="3 4">ATCC 30894</strain>
    </source>
</reference>
<dbReference type="AlphaFoldDB" id="A0A6A5BV20"/>
<dbReference type="PROSITE" id="PS50096">
    <property type="entry name" value="IQ"/>
    <property type="match status" value="3"/>
</dbReference>
<protein>
    <submittedName>
        <fullName evidence="3">Uncharacterized protein</fullName>
    </submittedName>
</protein>
<evidence type="ECO:0000313" key="4">
    <source>
        <dbReference type="Proteomes" id="UP000444721"/>
    </source>
</evidence>
<evidence type="ECO:0000313" key="3">
    <source>
        <dbReference type="EMBL" id="KAF0978271.1"/>
    </source>
</evidence>
<dbReference type="Gene3D" id="1.20.5.190">
    <property type="match status" value="1"/>
</dbReference>
<dbReference type="Pfam" id="PF00612">
    <property type="entry name" value="IQ"/>
    <property type="match status" value="3"/>
</dbReference>
<dbReference type="EMBL" id="VFQX01000030">
    <property type="protein sequence ID" value="KAF0978271.1"/>
    <property type="molecule type" value="Genomic_DNA"/>
</dbReference>
<name>A0A6A5BV20_NAEFO</name>
<dbReference type="SMART" id="SM00015">
    <property type="entry name" value="IQ"/>
    <property type="match status" value="3"/>
</dbReference>
<organism evidence="3 4">
    <name type="scientific">Naegleria fowleri</name>
    <name type="common">Brain eating amoeba</name>
    <dbReference type="NCBI Taxonomy" id="5763"/>
    <lineage>
        <taxon>Eukaryota</taxon>
        <taxon>Discoba</taxon>
        <taxon>Heterolobosea</taxon>
        <taxon>Tetramitia</taxon>
        <taxon>Eutetramitia</taxon>
        <taxon>Vahlkampfiidae</taxon>
        <taxon>Naegleria</taxon>
    </lineage>
</organism>
<sequence length="164" mass="19468">MLANYDEEEPQKQCEKEQETSSTLNETDIELEKKRADAAIKIQTQIRSFLARKKASVVAQAKKRLFEQELEQERREYEKAKEERKKLKLETAALNIQALWRAFSIRRDTSQLKKQHDAAVKIQCMVRQRLSRVRAERAKKQKQAELEKFLEEERKMYADLLNSL</sequence>
<keyword evidence="4" id="KW-1185">Reference proteome</keyword>
<feature type="compositionally biased region" description="Basic and acidic residues" evidence="2">
    <location>
        <begin position="10"/>
        <end position="19"/>
    </location>
</feature>
<dbReference type="VEuPathDB" id="AmoebaDB:NF0087530"/>
<dbReference type="GeneID" id="68110004"/>
<evidence type="ECO:0000256" key="2">
    <source>
        <dbReference type="SAM" id="MobiDB-lite"/>
    </source>
</evidence>
<dbReference type="VEuPathDB" id="AmoebaDB:NfTy_056570"/>
<comment type="caution">
    <text evidence="3">The sequence shown here is derived from an EMBL/GenBank/DDBJ whole genome shotgun (WGS) entry which is preliminary data.</text>
</comment>
<evidence type="ECO:0000256" key="1">
    <source>
        <dbReference type="SAM" id="Coils"/>
    </source>
</evidence>
<proteinExistence type="predicted"/>
<dbReference type="InterPro" id="IPR000048">
    <property type="entry name" value="IQ_motif_EF-hand-BS"/>
</dbReference>
<accession>A0A6A5BV20</accession>
<dbReference type="VEuPathDB" id="AmoebaDB:FDP41_002786"/>